<gene>
    <name evidence="1" type="ORF">NSA23_14875</name>
</gene>
<dbReference type="Proteomes" id="UP001142078">
    <property type="component" value="Unassembled WGS sequence"/>
</dbReference>
<dbReference type="EMBL" id="JANJZL010000016">
    <property type="protein sequence ID" value="MCR2045385.1"/>
    <property type="molecule type" value="Genomic_DNA"/>
</dbReference>
<protein>
    <submittedName>
        <fullName evidence="1">Uncharacterized protein</fullName>
    </submittedName>
</protein>
<keyword evidence="2" id="KW-1185">Reference proteome</keyword>
<evidence type="ECO:0000313" key="1">
    <source>
        <dbReference type="EMBL" id="MCR2045385.1"/>
    </source>
</evidence>
<name>A0A9X2MLT0_9FIRM</name>
<accession>A0A9X2MLT0</accession>
<comment type="caution">
    <text evidence="1">The sequence shown here is derived from an EMBL/GenBank/DDBJ whole genome shotgun (WGS) entry which is preliminary data.</text>
</comment>
<proteinExistence type="predicted"/>
<evidence type="ECO:0000313" key="2">
    <source>
        <dbReference type="Proteomes" id="UP001142078"/>
    </source>
</evidence>
<sequence>MKKVLYYILISVTSKNWNRKFAEKFSQATNFELRFDEKDIYTWNYRKDATKNTLELVRIRLNKYITKFYA</sequence>
<organism evidence="1 2">
    <name type="scientific">Anaerosalibacter massiliensis</name>
    <dbReference type="NCBI Taxonomy" id="1347392"/>
    <lineage>
        <taxon>Bacteria</taxon>
        <taxon>Bacillati</taxon>
        <taxon>Bacillota</taxon>
        <taxon>Tissierellia</taxon>
        <taxon>Tissierellales</taxon>
        <taxon>Sporanaerobacteraceae</taxon>
        <taxon>Anaerosalibacter</taxon>
    </lineage>
</organism>
<reference evidence="1" key="1">
    <citation type="submission" date="2022-07" db="EMBL/GenBank/DDBJ databases">
        <title>Enhanced cultured diversity of the mouse gut microbiota enables custom-made synthetic communities.</title>
        <authorList>
            <person name="Afrizal A."/>
        </authorList>
    </citation>
    <scope>NUCLEOTIDE SEQUENCE</scope>
    <source>
        <strain evidence="1">DSM 29482</strain>
    </source>
</reference>
<dbReference type="AlphaFoldDB" id="A0A9X2MLT0"/>
<dbReference type="RefSeq" id="WP_257490718.1">
    <property type="nucleotide sequence ID" value="NZ_JANJZL010000016.1"/>
</dbReference>